<feature type="domain" description="CENP-V/GFA" evidence="5">
    <location>
        <begin position="7"/>
        <end position="124"/>
    </location>
</feature>
<dbReference type="PANTHER" id="PTHR33337">
    <property type="entry name" value="GFA DOMAIN-CONTAINING PROTEIN"/>
    <property type="match status" value="1"/>
</dbReference>
<evidence type="ECO:0000256" key="3">
    <source>
        <dbReference type="ARBA" id="ARBA00022833"/>
    </source>
</evidence>
<dbReference type="PROSITE" id="PS51891">
    <property type="entry name" value="CENP_V_GFA"/>
    <property type="match status" value="1"/>
</dbReference>
<keyword evidence="3" id="KW-0862">Zinc</keyword>
<reference evidence="6 7" key="1">
    <citation type="submission" date="2019-03" db="EMBL/GenBank/DDBJ databases">
        <title>Genomic Encyclopedia of Type Strains, Phase IV (KMG-IV): sequencing the most valuable type-strain genomes for metagenomic binning, comparative biology and taxonomic classification.</title>
        <authorList>
            <person name="Goeker M."/>
        </authorList>
    </citation>
    <scope>NUCLEOTIDE SEQUENCE [LARGE SCALE GENOMIC DNA]</scope>
    <source>
        <strain evidence="6 7">DSM 24830</strain>
    </source>
</reference>
<name>A0A4R1ESW5_9GAMM</name>
<organism evidence="6 7">
    <name type="scientific">Cocleimonas flava</name>
    <dbReference type="NCBI Taxonomy" id="634765"/>
    <lineage>
        <taxon>Bacteria</taxon>
        <taxon>Pseudomonadati</taxon>
        <taxon>Pseudomonadota</taxon>
        <taxon>Gammaproteobacteria</taxon>
        <taxon>Thiotrichales</taxon>
        <taxon>Thiotrichaceae</taxon>
        <taxon>Cocleimonas</taxon>
    </lineage>
</organism>
<keyword evidence="4" id="KW-0456">Lyase</keyword>
<evidence type="ECO:0000256" key="1">
    <source>
        <dbReference type="ARBA" id="ARBA00005495"/>
    </source>
</evidence>
<keyword evidence="7" id="KW-1185">Reference proteome</keyword>
<sequence>MSEQSFASGGCLCGKVTYTLANEPARMAQCHCDHCRRSTGTGHMSLAFFKKEDVKIEGQTSSYTTTADDGAQLTRHFCPDCGSRLFGTNTSAPAIISIAVGCVDDSSWFKPQVIVYNKKKPVWDCMDESIKMFDEMPPPAPK</sequence>
<gene>
    <name evidence="6" type="ORF">EV695_2657</name>
</gene>
<dbReference type="Proteomes" id="UP000294887">
    <property type="component" value="Unassembled WGS sequence"/>
</dbReference>
<dbReference type="AlphaFoldDB" id="A0A4R1ESW5"/>
<comment type="similarity">
    <text evidence="1">Belongs to the Gfa family.</text>
</comment>
<dbReference type="GO" id="GO:0016846">
    <property type="term" value="F:carbon-sulfur lyase activity"/>
    <property type="evidence" value="ECO:0007669"/>
    <property type="project" value="InterPro"/>
</dbReference>
<dbReference type="EMBL" id="SMFQ01000004">
    <property type="protein sequence ID" value="TCJ84697.1"/>
    <property type="molecule type" value="Genomic_DNA"/>
</dbReference>
<proteinExistence type="inferred from homology"/>
<dbReference type="Gene3D" id="3.90.1590.10">
    <property type="entry name" value="glutathione-dependent formaldehyde- activating enzyme (gfa)"/>
    <property type="match status" value="1"/>
</dbReference>
<evidence type="ECO:0000259" key="5">
    <source>
        <dbReference type="PROSITE" id="PS51891"/>
    </source>
</evidence>
<evidence type="ECO:0000313" key="7">
    <source>
        <dbReference type="Proteomes" id="UP000294887"/>
    </source>
</evidence>
<protein>
    <recommendedName>
        <fullName evidence="5">CENP-V/GFA domain-containing protein</fullName>
    </recommendedName>
</protein>
<dbReference type="SUPFAM" id="SSF51316">
    <property type="entry name" value="Mss4-like"/>
    <property type="match status" value="1"/>
</dbReference>
<dbReference type="RefSeq" id="WP_131906436.1">
    <property type="nucleotide sequence ID" value="NZ_BAAAFU010000006.1"/>
</dbReference>
<keyword evidence="2" id="KW-0479">Metal-binding</keyword>
<dbReference type="GO" id="GO:0046872">
    <property type="term" value="F:metal ion binding"/>
    <property type="evidence" value="ECO:0007669"/>
    <property type="project" value="UniProtKB-KW"/>
</dbReference>
<dbReference type="PANTHER" id="PTHR33337:SF40">
    <property type="entry name" value="CENP-V_GFA DOMAIN-CONTAINING PROTEIN-RELATED"/>
    <property type="match status" value="1"/>
</dbReference>
<accession>A0A4R1ESW5</accession>
<dbReference type="OrthoDB" id="4188830at2"/>
<evidence type="ECO:0000256" key="4">
    <source>
        <dbReference type="ARBA" id="ARBA00023239"/>
    </source>
</evidence>
<evidence type="ECO:0000256" key="2">
    <source>
        <dbReference type="ARBA" id="ARBA00022723"/>
    </source>
</evidence>
<dbReference type="InterPro" id="IPR006913">
    <property type="entry name" value="CENP-V/GFA"/>
</dbReference>
<comment type="caution">
    <text evidence="6">The sequence shown here is derived from an EMBL/GenBank/DDBJ whole genome shotgun (WGS) entry which is preliminary data.</text>
</comment>
<dbReference type="InterPro" id="IPR011057">
    <property type="entry name" value="Mss4-like_sf"/>
</dbReference>
<dbReference type="Pfam" id="PF04828">
    <property type="entry name" value="GFA"/>
    <property type="match status" value="1"/>
</dbReference>
<evidence type="ECO:0000313" key="6">
    <source>
        <dbReference type="EMBL" id="TCJ84697.1"/>
    </source>
</evidence>